<evidence type="ECO:0000313" key="1">
    <source>
        <dbReference type="EMBL" id="KAF4118073.1"/>
    </source>
</evidence>
<evidence type="ECO:0000313" key="2">
    <source>
        <dbReference type="Proteomes" id="UP000579812"/>
    </source>
</evidence>
<accession>A0A7J6DFG6</accession>
<gene>
    <name evidence="1" type="ORF">G5714_000124</name>
</gene>
<comment type="caution">
    <text evidence="1">The sequence shown here is derived from an EMBL/GenBank/DDBJ whole genome shotgun (WGS) entry which is preliminary data.</text>
</comment>
<reference evidence="1 2" key="1">
    <citation type="submission" date="2020-04" db="EMBL/GenBank/DDBJ databases">
        <title>Chromosome-level genome assembly of a cyprinid fish Onychostoma macrolepis by integration of Nanopore Sequencing, Bionano and Hi-C technology.</title>
        <authorList>
            <person name="Wang D."/>
        </authorList>
    </citation>
    <scope>NUCLEOTIDE SEQUENCE [LARGE SCALE GENOMIC DNA]</scope>
    <source>
        <strain evidence="1">SWU-2019</strain>
        <tissue evidence="1">Muscle</tissue>
    </source>
</reference>
<protein>
    <submittedName>
        <fullName evidence="1">Uncharacterized protein</fullName>
    </submittedName>
</protein>
<organism evidence="1 2">
    <name type="scientific">Onychostoma macrolepis</name>
    <dbReference type="NCBI Taxonomy" id="369639"/>
    <lineage>
        <taxon>Eukaryota</taxon>
        <taxon>Metazoa</taxon>
        <taxon>Chordata</taxon>
        <taxon>Craniata</taxon>
        <taxon>Vertebrata</taxon>
        <taxon>Euteleostomi</taxon>
        <taxon>Actinopterygii</taxon>
        <taxon>Neopterygii</taxon>
        <taxon>Teleostei</taxon>
        <taxon>Ostariophysi</taxon>
        <taxon>Cypriniformes</taxon>
        <taxon>Cyprinidae</taxon>
        <taxon>Acrossocheilinae</taxon>
        <taxon>Onychostoma</taxon>
    </lineage>
</organism>
<proteinExistence type="predicted"/>
<dbReference type="EMBL" id="JAAMOB010000001">
    <property type="protein sequence ID" value="KAF4118073.1"/>
    <property type="molecule type" value="Genomic_DNA"/>
</dbReference>
<sequence>MVFNTVGVPARFVSARDALGAGWRYWVRQARPLAPLIVAGALQLRRPPLGRCGFCSFVSHHWGAAAWRALPEALQPP</sequence>
<dbReference type="Proteomes" id="UP000579812">
    <property type="component" value="Unassembled WGS sequence"/>
</dbReference>
<keyword evidence="2" id="KW-1185">Reference proteome</keyword>
<name>A0A7J6DFG6_9TELE</name>
<dbReference type="AlphaFoldDB" id="A0A7J6DFG6"/>